<feature type="transmembrane region" description="Helical" evidence="2">
    <location>
        <begin position="198"/>
        <end position="214"/>
    </location>
</feature>
<organism evidence="3 4">
    <name type="scientific">Klebsormidium nitens</name>
    <name type="common">Green alga</name>
    <name type="synonym">Ulothrix nitens</name>
    <dbReference type="NCBI Taxonomy" id="105231"/>
    <lineage>
        <taxon>Eukaryota</taxon>
        <taxon>Viridiplantae</taxon>
        <taxon>Streptophyta</taxon>
        <taxon>Klebsormidiophyceae</taxon>
        <taxon>Klebsormidiales</taxon>
        <taxon>Klebsormidiaceae</taxon>
        <taxon>Klebsormidium</taxon>
    </lineage>
</organism>
<keyword evidence="2" id="KW-1133">Transmembrane helix</keyword>
<dbReference type="AlphaFoldDB" id="A0A1Y1IIV0"/>
<evidence type="ECO:0000256" key="1">
    <source>
        <dbReference type="SAM" id="MobiDB-lite"/>
    </source>
</evidence>
<feature type="transmembrane region" description="Helical" evidence="2">
    <location>
        <begin position="12"/>
        <end position="30"/>
    </location>
</feature>
<feature type="transmembrane region" description="Helical" evidence="2">
    <location>
        <begin position="234"/>
        <end position="250"/>
    </location>
</feature>
<proteinExistence type="predicted"/>
<feature type="transmembrane region" description="Helical" evidence="2">
    <location>
        <begin position="172"/>
        <end position="191"/>
    </location>
</feature>
<feature type="region of interest" description="Disordered" evidence="1">
    <location>
        <begin position="270"/>
        <end position="313"/>
    </location>
</feature>
<dbReference type="Proteomes" id="UP000054558">
    <property type="component" value="Unassembled WGS sequence"/>
</dbReference>
<evidence type="ECO:0008006" key="5">
    <source>
        <dbReference type="Google" id="ProtNLM"/>
    </source>
</evidence>
<feature type="transmembrane region" description="Helical" evidence="2">
    <location>
        <begin position="58"/>
        <end position="77"/>
    </location>
</feature>
<keyword evidence="4" id="KW-1185">Reference proteome</keyword>
<keyword evidence="2" id="KW-0812">Transmembrane</keyword>
<sequence>MGRIRDVLRHRGCLYSAACAALLLLLFALVPPIPQPEAYHRFADRRTLIGGVPNTLNVVSNFPFLIIGVFGLVTALHGNRFGFTCGGEVAGWACFFLGVAATAFGSAYYHLRPNDGRLVWDRLPMTVAFTSLVVLFVVERLSERGGTVALLPALAAGIASVAYWRLTDDLRPYLLVQFVPLLLLPALALLTPAKYSHSAAWLGAAACYAAAKLAEVGDGLVFRLSGAVVSGHTVKHLLAAAVPVYLLLMLHRRALLAERVSELERWGWGPGRGREKAGEATGQEGLFGDEEEGAAQESQGLLPRGSSSEPRVS</sequence>
<feature type="transmembrane region" description="Helical" evidence="2">
    <location>
        <begin position="89"/>
        <end position="111"/>
    </location>
</feature>
<name>A0A1Y1IIV0_KLENI</name>
<gene>
    <name evidence="3" type="ORF">KFL_005910070</name>
</gene>
<feature type="transmembrane region" description="Helical" evidence="2">
    <location>
        <begin position="123"/>
        <end position="141"/>
    </location>
</feature>
<dbReference type="STRING" id="105231.A0A1Y1IIV0"/>
<keyword evidence="2" id="KW-0472">Membrane</keyword>
<dbReference type="OrthoDB" id="5562961at2759"/>
<evidence type="ECO:0000313" key="4">
    <source>
        <dbReference type="Proteomes" id="UP000054558"/>
    </source>
</evidence>
<evidence type="ECO:0000256" key="2">
    <source>
        <dbReference type="SAM" id="Phobius"/>
    </source>
</evidence>
<feature type="transmembrane region" description="Helical" evidence="2">
    <location>
        <begin position="148"/>
        <end position="166"/>
    </location>
</feature>
<dbReference type="PANTHER" id="PTHR34368:SF1">
    <property type="entry name" value="OS01G0962200 PROTEIN"/>
    <property type="match status" value="1"/>
</dbReference>
<dbReference type="PANTHER" id="PTHR34368">
    <property type="entry name" value="OS01G0962200 PROTEIN"/>
    <property type="match status" value="1"/>
</dbReference>
<accession>A0A1Y1IIV0</accession>
<dbReference type="EMBL" id="DF237540">
    <property type="protein sequence ID" value="GAQ90032.1"/>
    <property type="molecule type" value="Genomic_DNA"/>
</dbReference>
<reference evidence="3 4" key="1">
    <citation type="journal article" date="2014" name="Nat. Commun.">
        <title>Klebsormidium flaccidum genome reveals primary factors for plant terrestrial adaptation.</title>
        <authorList>
            <person name="Hori K."/>
            <person name="Maruyama F."/>
            <person name="Fujisawa T."/>
            <person name="Togashi T."/>
            <person name="Yamamoto N."/>
            <person name="Seo M."/>
            <person name="Sato S."/>
            <person name="Yamada T."/>
            <person name="Mori H."/>
            <person name="Tajima N."/>
            <person name="Moriyama T."/>
            <person name="Ikeuchi M."/>
            <person name="Watanabe M."/>
            <person name="Wada H."/>
            <person name="Kobayashi K."/>
            <person name="Saito M."/>
            <person name="Masuda T."/>
            <person name="Sasaki-Sekimoto Y."/>
            <person name="Mashiguchi K."/>
            <person name="Awai K."/>
            <person name="Shimojima M."/>
            <person name="Masuda S."/>
            <person name="Iwai M."/>
            <person name="Nobusawa T."/>
            <person name="Narise T."/>
            <person name="Kondo S."/>
            <person name="Saito H."/>
            <person name="Sato R."/>
            <person name="Murakawa M."/>
            <person name="Ihara Y."/>
            <person name="Oshima-Yamada Y."/>
            <person name="Ohtaka K."/>
            <person name="Satoh M."/>
            <person name="Sonobe K."/>
            <person name="Ishii M."/>
            <person name="Ohtani R."/>
            <person name="Kanamori-Sato M."/>
            <person name="Honoki R."/>
            <person name="Miyazaki D."/>
            <person name="Mochizuki H."/>
            <person name="Umetsu J."/>
            <person name="Higashi K."/>
            <person name="Shibata D."/>
            <person name="Kamiya Y."/>
            <person name="Sato N."/>
            <person name="Nakamura Y."/>
            <person name="Tabata S."/>
            <person name="Ida S."/>
            <person name="Kurokawa K."/>
            <person name="Ohta H."/>
        </authorList>
    </citation>
    <scope>NUCLEOTIDE SEQUENCE [LARGE SCALE GENOMIC DNA]</scope>
    <source>
        <strain evidence="3 4">NIES-2285</strain>
    </source>
</reference>
<dbReference type="OMA" id="CYHGNYF"/>
<evidence type="ECO:0000313" key="3">
    <source>
        <dbReference type="EMBL" id="GAQ90032.1"/>
    </source>
</evidence>
<protein>
    <recommendedName>
        <fullName evidence="5">Ceramidase</fullName>
    </recommendedName>
</protein>